<reference evidence="2" key="1">
    <citation type="submission" date="2020-06" db="EMBL/GenBank/DDBJ databases">
        <title>WGS assembly of Ceratodon purpureus strain R40.</title>
        <authorList>
            <person name="Carey S.B."/>
            <person name="Jenkins J."/>
            <person name="Shu S."/>
            <person name="Lovell J.T."/>
            <person name="Sreedasyam A."/>
            <person name="Maumus F."/>
            <person name="Tiley G.P."/>
            <person name="Fernandez-Pozo N."/>
            <person name="Barry K."/>
            <person name="Chen C."/>
            <person name="Wang M."/>
            <person name="Lipzen A."/>
            <person name="Daum C."/>
            <person name="Saski C.A."/>
            <person name="Payton A.C."/>
            <person name="Mcbreen J.C."/>
            <person name="Conrad R.E."/>
            <person name="Kollar L.M."/>
            <person name="Olsson S."/>
            <person name="Huttunen S."/>
            <person name="Landis J.B."/>
            <person name="Wickett N.J."/>
            <person name="Johnson M.G."/>
            <person name="Rensing S.A."/>
            <person name="Grimwood J."/>
            <person name="Schmutz J."/>
            <person name="Mcdaniel S.F."/>
        </authorList>
    </citation>
    <scope>NUCLEOTIDE SEQUENCE</scope>
    <source>
        <strain evidence="2">R40</strain>
    </source>
</reference>
<organism evidence="2 3">
    <name type="scientific">Ceratodon purpureus</name>
    <name type="common">Fire moss</name>
    <name type="synonym">Dicranum purpureum</name>
    <dbReference type="NCBI Taxonomy" id="3225"/>
    <lineage>
        <taxon>Eukaryota</taxon>
        <taxon>Viridiplantae</taxon>
        <taxon>Streptophyta</taxon>
        <taxon>Embryophyta</taxon>
        <taxon>Bryophyta</taxon>
        <taxon>Bryophytina</taxon>
        <taxon>Bryopsida</taxon>
        <taxon>Dicranidae</taxon>
        <taxon>Pseudoditrichales</taxon>
        <taxon>Ditrichaceae</taxon>
        <taxon>Ceratodon</taxon>
    </lineage>
</organism>
<gene>
    <name evidence="2" type="ORF">KC19_4G054000</name>
</gene>
<evidence type="ECO:0000313" key="2">
    <source>
        <dbReference type="EMBL" id="KAG0578846.1"/>
    </source>
</evidence>
<protein>
    <submittedName>
        <fullName evidence="2">Uncharacterized protein</fullName>
    </submittedName>
</protein>
<dbReference type="EMBL" id="CM026424">
    <property type="protein sequence ID" value="KAG0578846.1"/>
    <property type="molecule type" value="Genomic_DNA"/>
</dbReference>
<proteinExistence type="predicted"/>
<dbReference type="Proteomes" id="UP000822688">
    <property type="component" value="Chromosome 4"/>
</dbReference>
<sequence length="119" mass="13163">MDLLHGRRRRRHRGMNSAASRLWTGLRLACELVTNPVDNERDTLTAVVLGNVSGSSWVMSRVSHSQWLSKGASAVGLQGHKINVRRTVEAIFNHRGQGSPLSASDYPSTPPCRHHSIQD</sequence>
<name>A0A8T0I719_CERPU</name>
<evidence type="ECO:0000313" key="3">
    <source>
        <dbReference type="Proteomes" id="UP000822688"/>
    </source>
</evidence>
<feature type="region of interest" description="Disordered" evidence="1">
    <location>
        <begin position="95"/>
        <end position="119"/>
    </location>
</feature>
<comment type="caution">
    <text evidence="2">The sequence shown here is derived from an EMBL/GenBank/DDBJ whole genome shotgun (WGS) entry which is preliminary data.</text>
</comment>
<accession>A0A8T0I719</accession>
<dbReference type="AlphaFoldDB" id="A0A8T0I719"/>
<keyword evidence="3" id="KW-1185">Reference proteome</keyword>
<evidence type="ECO:0000256" key="1">
    <source>
        <dbReference type="SAM" id="MobiDB-lite"/>
    </source>
</evidence>